<keyword evidence="5" id="KW-1185">Reference proteome</keyword>
<dbReference type="STRING" id="1121927.GOHSU_36_00140"/>
<dbReference type="Pfam" id="PF09407">
    <property type="entry name" value="AbiEi_1"/>
    <property type="match status" value="1"/>
</dbReference>
<dbReference type="EMBL" id="BANT01000036">
    <property type="protein sequence ID" value="GAC58271.1"/>
    <property type="molecule type" value="Genomic_DNA"/>
</dbReference>
<dbReference type="Proteomes" id="UP000053405">
    <property type="component" value="Unassembled WGS sequence"/>
</dbReference>
<dbReference type="SUPFAM" id="SSF52980">
    <property type="entry name" value="Restriction endonuclease-like"/>
    <property type="match status" value="1"/>
</dbReference>
<evidence type="ECO:0000313" key="5">
    <source>
        <dbReference type="Proteomes" id="UP000053405"/>
    </source>
</evidence>
<evidence type="ECO:0000313" key="4">
    <source>
        <dbReference type="EMBL" id="GAC58271.1"/>
    </source>
</evidence>
<name>L7LBZ7_9ACTN</name>
<feature type="domain" description="AbiEi antitoxin N-terminal" evidence="3">
    <location>
        <begin position="12"/>
        <end position="54"/>
    </location>
</feature>
<dbReference type="InterPro" id="IPR007569">
    <property type="entry name" value="DUF559"/>
</dbReference>
<organism evidence="4 5">
    <name type="scientific">Gordonia hirsuta DSM 44140 = NBRC 16056</name>
    <dbReference type="NCBI Taxonomy" id="1121927"/>
    <lineage>
        <taxon>Bacteria</taxon>
        <taxon>Bacillati</taxon>
        <taxon>Actinomycetota</taxon>
        <taxon>Actinomycetes</taxon>
        <taxon>Mycobacteriales</taxon>
        <taxon>Gordoniaceae</taxon>
        <taxon>Gordonia</taxon>
    </lineage>
</organism>
<evidence type="ECO:0000259" key="3">
    <source>
        <dbReference type="Pfam" id="PF13338"/>
    </source>
</evidence>
<gene>
    <name evidence="4" type="ORF">GOHSU_36_00140</name>
</gene>
<dbReference type="InterPro" id="IPR011335">
    <property type="entry name" value="Restrct_endonuc-II-like"/>
</dbReference>
<dbReference type="InterPro" id="IPR025159">
    <property type="entry name" value="AbiEi_N"/>
</dbReference>
<comment type="caution">
    <text evidence="4">The sequence shown here is derived from an EMBL/GenBank/DDBJ whole genome shotgun (WGS) entry which is preliminary data.</text>
</comment>
<evidence type="ECO:0000259" key="1">
    <source>
        <dbReference type="Pfam" id="PF04480"/>
    </source>
</evidence>
<proteinExistence type="predicted"/>
<dbReference type="RefSeq" id="WP_005942132.1">
    <property type="nucleotide sequence ID" value="NZ_ATVK01000057.1"/>
</dbReference>
<protein>
    <submittedName>
        <fullName evidence="4">Uncharacterized protein</fullName>
    </submittedName>
</protein>
<dbReference type="Pfam" id="PF13338">
    <property type="entry name" value="AbiEi_4"/>
    <property type="match status" value="1"/>
</dbReference>
<feature type="domain" description="AbiEi antitoxin C-terminal" evidence="2">
    <location>
        <begin position="72"/>
        <end position="155"/>
    </location>
</feature>
<dbReference type="InterPro" id="IPR018547">
    <property type="entry name" value="AbiEi_C"/>
</dbReference>
<dbReference type="Gene3D" id="3.40.960.10">
    <property type="entry name" value="VSR Endonuclease"/>
    <property type="match status" value="1"/>
</dbReference>
<dbReference type="eggNOG" id="COG2852">
    <property type="taxonomic scope" value="Bacteria"/>
</dbReference>
<evidence type="ECO:0000259" key="2">
    <source>
        <dbReference type="Pfam" id="PF09407"/>
    </source>
</evidence>
<accession>L7LBZ7</accession>
<reference evidence="4 5" key="1">
    <citation type="submission" date="2012-12" db="EMBL/GenBank/DDBJ databases">
        <title>Whole genome shotgun sequence of Gordonia hirsuta NBRC 16056.</title>
        <authorList>
            <person name="Isaki-Nakamura S."/>
            <person name="Hosoyama A."/>
            <person name="Tsuchikane K."/>
            <person name="Katsumata H."/>
            <person name="Baba S."/>
            <person name="Yamazaki S."/>
            <person name="Fujita N."/>
        </authorList>
    </citation>
    <scope>NUCLEOTIDE SEQUENCE [LARGE SCALE GENOMIC DNA]</scope>
    <source>
        <strain evidence="4 5">NBRC 16056</strain>
    </source>
</reference>
<feature type="domain" description="DUF559" evidence="1">
    <location>
        <begin position="198"/>
        <end position="293"/>
    </location>
</feature>
<dbReference type="OrthoDB" id="5243722at2"/>
<sequence>MGTGIDLDSLNDTLAQNQGVITLAQARSCGLTDRQIYRRVKSGHWEAFARGVFLSRQHLHTDDSRVRAAVWAHRRSVADRSTAAWWHGMLPTLPQPLTICVPRTTHRSPDLPDKASLLHRSIPAEDLLELRGLAVTGAELTVLGALDVVADPPGFLDRVLQQETVTLEGLAQCLDRNRGMHGNGKGRTLLGTLVAGAESEAERVLVELLRLHQITGWTLQYPLGGRRIDVAWPAERIAVEVNGWAYHRDRDRFEADNAKTAMLAARGWLTLSFTWRQLTEEPEDCIAQIAAALALRR</sequence>
<dbReference type="Pfam" id="PF04480">
    <property type="entry name" value="DUF559"/>
    <property type="match status" value="1"/>
</dbReference>
<dbReference type="AlphaFoldDB" id="L7LBZ7"/>